<reference evidence="1 2" key="2">
    <citation type="journal article" date="2023" name="Plant Pathol.">
        <title>Dismantling and reorganizing Pseudomonas marginalis sensu#lato.</title>
        <authorList>
            <person name="Sawada H."/>
            <person name="Fujikawa T."/>
            <person name="Satou M."/>
        </authorList>
    </citation>
    <scope>NUCLEOTIDE SEQUENCE [LARGE SCALE GENOMIC DNA]</scope>
    <source>
        <strain evidence="1 2">MAFF 302030</strain>
    </source>
</reference>
<proteinExistence type="predicted"/>
<dbReference type="Proteomes" id="UP001155059">
    <property type="component" value="Unassembled WGS sequence"/>
</dbReference>
<evidence type="ECO:0000313" key="2">
    <source>
        <dbReference type="Proteomes" id="UP001155059"/>
    </source>
</evidence>
<name>A0A9X2C9F6_9PSED</name>
<protein>
    <submittedName>
        <fullName evidence="1">Uncharacterized protein</fullName>
    </submittedName>
</protein>
<gene>
    <name evidence="1" type="ORF">M1B34_28185</name>
</gene>
<accession>A0A9X2C9F6</accession>
<evidence type="ECO:0000313" key="1">
    <source>
        <dbReference type="EMBL" id="MCK9801443.1"/>
    </source>
</evidence>
<organism evidence="1 2">
    <name type="scientific">Pseudomonas morbosilactucae</name>
    <dbReference type="NCBI Taxonomy" id="2938197"/>
    <lineage>
        <taxon>Bacteria</taxon>
        <taxon>Pseudomonadati</taxon>
        <taxon>Pseudomonadota</taxon>
        <taxon>Gammaproteobacteria</taxon>
        <taxon>Pseudomonadales</taxon>
        <taxon>Pseudomonadaceae</taxon>
        <taxon>Pseudomonas</taxon>
    </lineage>
</organism>
<comment type="caution">
    <text evidence="1">The sequence shown here is derived from an EMBL/GenBank/DDBJ whole genome shotgun (WGS) entry which is preliminary data.</text>
</comment>
<sequence>MDWFRMYGEFATDPKVQMMSEAMQRRLVMLFCLECSNGIETFHVTERETSIAFAMRVTEEILSETKAVFLAKGFINDDWTLSNWDKRQYVSDSQISLNRKEITHVPVANAGFQRIHHAGDHRDAGSVPGRVQRCELRCNPSVSGWLHW</sequence>
<dbReference type="RefSeq" id="WP_268266855.1">
    <property type="nucleotide sequence ID" value="NZ_JALQCW010000086.1"/>
</dbReference>
<dbReference type="EMBL" id="JALQCW010000086">
    <property type="protein sequence ID" value="MCK9801443.1"/>
    <property type="molecule type" value="Genomic_DNA"/>
</dbReference>
<reference evidence="1 2" key="1">
    <citation type="journal article" date="2022" name="Int. J. Syst. Evol. Microbiol.">
        <title>Pseudomonas aegrilactucae sp. nov. and Pseudomonas morbosilactucae sp. nov., pathogens causing bacterial rot of lettuce in Japan.</title>
        <authorList>
            <person name="Sawada H."/>
            <person name="Fujikawa T."/>
            <person name="Satou M."/>
        </authorList>
    </citation>
    <scope>NUCLEOTIDE SEQUENCE [LARGE SCALE GENOMIC DNA]</scope>
    <source>
        <strain evidence="1 2">MAFF 302030</strain>
    </source>
</reference>
<dbReference type="AlphaFoldDB" id="A0A9X2C9F6"/>